<dbReference type="EMBL" id="MN739108">
    <property type="protein sequence ID" value="QHS89310.1"/>
    <property type="molecule type" value="Genomic_DNA"/>
</dbReference>
<accession>A0A6C0BB91</accession>
<evidence type="ECO:0000313" key="1">
    <source>
        <dbReference type="EMBL" id="QHS89310.1"/>
    </source>
</evidence>
<sequence>MDTFDKKYTEFCDDLMGACPEYSTDIQVAKDLSPAERVRMYMAEVLKKKARSATANPGCVLPNVLIKEAVWEALSATSKKAILDYLRLLDITVCLSLDASGAQTVSQEWVDEIMKGLRGRMDRGEFKDLSDKFMNMFGSQGSALPPLPEKFLKGKLAKLAEDMVREFKPEDFGMSAEDIKACETDPTRAFEILMSASTQNPENLKGVMMKVAKKLQNKIQSGELKPQDLASEAEELMKEFQANPAFVEMLDGFRKSFSFEEPEAARSAGRDGEGRLATARARLRKKLEQRKKK</sequence>
<name>A0A6C0BB91_9ZZZZ</name>
<proteinExistence type="predicted"/>
<protein>
    <submittedName>
        <fullName evidence="1">Uncharacterized protein</fullName>
    </submittedName>
</protein>
<dbReference type="AlphaFoldDB" id="A0A6C0BB91"/>
<reference evidence="1" key="1">
    <citation type="journal article" date="2020" name="Nature">
        <title>Giant virus diversity and host interactions through global metagenomics.</title>
        <authorList>
            <person name="Schulz F."/>
            <person name="Roux S."/>
            <person name="Paez-Espino D."/>
            <person name="Jungbluth S."/>
            <person name="Walsh D.A."/>
            <person name="Denef V.J."/>
            <person name="McMahon K.D."/>
            <person name="Konstantinidis K.T."/>
            <person name="Eloe-Fadrosh E.A."/>
            <person name="Kyrpides N.C."/>
            <person name="Woyke T."/>
        </authorList>
    </citation>
    <scope>NUCLEOTIDE SEQUENCE</scope>
    <source>
        <strain evidence="1">GVMAG-M-3300010158-60</strain>
    </source>
</reference>
<organism evidence="1">
    <name type="scientific">viral metagenome</name>
    <dbReference type="NCBI Taxonomy" id="1070528"/>
    <lineage>
        <taxon>unclassified sequences</taxon>
        <taxon>metagenomes</taxon>
        <taxon>organismal metagenomes</taxon>
    </lineage>
</organism>